<evidence type="ECO:0000256" key="1">
    <source>
        <dbReference type="SAM" id="MobiDB-lite"/>
    </source>
</evidence>
<proteinExistence type="predicted"/>
<dbReference type="AlphaFoldDB" id="A0A7J6RBB0"/>
<comment type="caution">
    <text evidence="2">The sequence shown here is derived from an EMBL/GenBank/DDBJ whole genome shotgun (WGS) entry which is preliminary data.</text>
</comment>
<feature type="region of interest" description="Disordered" evidence="1">
    <location>
        <begin position="29"/>
        <end position="55"/>
    </location>
</feature>
<evidence type="ECO:0000313" key="3">
    <source>
        <dbReference type="Proteomes" id="UP000574390"/>
    </source>
</evidence>
<evidence type="ECO:0000313" key="2">
    <source>
        <dbReference type="EMBL" id="KAF4717954.1"/>
    </source>
</evidence>
<accession>A0A7J6RBB0</accession>
<dbReference type="EMBL" id="JABANM010023396">
    <property type="protein sequence ID" value="KAF4717954.1"/>
    <property type="molecule type" value="Genomic_DNA"/>
</dbReference>
<sequence length="77" mass="8677">MSVVIRSVPRGLLARQTRRLVMTRGFCTAGKEEEKQSEEGQQKENKSKDVGNPISSNRFSILEYVCDVLGAGRWYGK</sequence>
<reference evidence="2 3" key="1">
    <citation type="submission" date="2020-04" db="EMBL/GenBank/DDBJ databases">
        <title>Perkinsus olseni comparative genomics.</title>
        <authorList>
            <person name="Bogema D.R."/>
        </authorList>
    </citation>
    <scope>NUCLEOTIDE SEQUENCE [LARGE SCALE GENOMIC DNA]</scope>
    <source>
        <strain evidence="2">ATCC PRA-205</strain>
    </source>
</reference>
<organism evidence="2 3">
    <name type="scientific">Perkinsus olseni</name>
    <name type="common">Perkinsus atlanticus</name>
    <dbReference type="NCBI Taxonomy" id="32597"/>
    <lineage>
        <taxon>Eukaryota</taxon>
        <taxon>Sar</taxon>
        <taxon>Alveolata</taxon>
        <taxon>Perkinsozoa</taxon>
        <taxon>Perkinsea</taxon>
        <taxon>Perkinsida</taxon>
        <taxon>Perkinsidae</taxon>
        <taxon>Perkinsus</taxon>
    </lineage>
</organism>
<protein>
    <submittedName>
        <fullName evidence="2">Uncharacterized protein</fullName>
    </submittedName>
</protein>
<gene>
    <name evidence="2" type="ORF">FOZ62_019704</name>
</gene>
<name>A0A7J6RBB0_PEROL</name>
<dbReference type="Proteomes" id="UP000574390">
    <property type="component" value="Unassembled WGS sequence"/>
</dbReference>
<feature type="compositionally biased region" description="Basic and acidic residues" evidence="1">
    <location>
        <begin position="30"/>
        <end position="49"/>
    </location>
</feature>